<dbReference type="Proteomes" id="UP001549921">
    <property type="component" value="Unassembled WGS sequence"/>
</dbReference>
<feature type="domain" description="Reverse transcriptase" evidence="8">
    <location>
        <begin position="286"/>
        <end position="482"/>
    </location>
</feature>
<dbReference type="PROSITE" id="PS50878">
    <property type="entry name" value="RT_POL"/>
    <property type="match status" value="1"/>
</dbReference>
<dbReference type="PANTHER" id="PTHR24559">
    <property type="entry name" value="TRANSPOSON TY3-I GAG-POL POLYPROTEIN"/>
    <property type="match status" value="1"/>
</dbReference>
<keyword evidence="6" id="KW-0378">Hydrolase</keyword>
<comment type="caution">
    <text evidence="9">The sequence shown here is derived from an EMBL/GenBank/DDBJ whole genome shotgun (WGS) entry which is preliminary data.</text>
</comment>
<organism evidence="9 10">
    <name type="scientific">Loxostege sticticalis</name>
    <name type="common">Beet webworm moth</name>
    <dbReference type="NCBI Taxonomy" id="481309"/>
    <lineage>
        <taxon>Eukaryota</taxon>
        <taxon>Metazoa</taxon>
        <taxon>Ecdysozoa</taxon>
        <taxon>Arthropoda</taxon>
        <taxon>Hexapoda</taxon>
        <taxon>Insecta</taxon>
        <taxon>Pterygota</taxon>
        <taxon>Neoptera</taxon>
        <taxon>Endopterygota</taxon>
        <taxon>Lepidoptera</taxon>
        <taxon>Glossata</taxon>
        <taxon>Ditrysia</taxon>
        <taxon>Pyraloidea</taxon>
        <taxon>Crambidae</taxon>
        <taxon>Pyraustinae</taxon>
        <taxon>Loxostege</taxon>
    </lineage>
</organism>
<keyword evidence="4" id="KW-0540">Nuclease</keyword>
<dbReference type="GO" id="GO:0006508">
    <property type="term" value="P:proteolysis"/>
    <property type="evidence" value="ECO:0007669"/>
    <property type="project" value="UniProtKB-KW"/>
</dbReference>
<evidence type="ECO:0000259" key="8">
    <source>
        <dbReference type="PROSITE" id="PS50878"/>
    </source>
</evidence>
<dbReference type="AlphaFoldDB" id="A0ABD0SPH5"/>
<keyword evidence="2" id="KW-0808">Transferase</keyword>
<evidence type="ECO:0000256" key="3">
    <source>
        <dbReference type="ARBA" id="ARBA00022695"/>
    </source>
</evidence>
<dbReference type="Gene3D" id="3.30.70.270">
    <property type="match status" value="1"/>
</dbReference>
<protein>
    <recommendedName>
        <fullName evidence="8">Reverse transcriptase domain-containing protein</fullName>
    </recommendedName>
</protein>
<accession>A0ABD0SPH5</accession>
<evidence type="ECO:0000256" key="1">
    <source>
        <dbReference type="ARBA" id="ARBA00022670"/>
    </source>
</evidence>
<evidence type="ECO:0000313" key="10">
    <source>
        <dbReference type="Proteomes" id="UP001549921"/>
    </source>
</evidence>
<dbReference type="InterPro" id="IPR000477">
    <property type="entry name" value="RT_dom"/>
</dbReference>
<dbReference type="EMBL" id="JBEDNZ010000018">
    <property type="protein sequence ID" value="KAL0820919.1"/>
    <property type="molecule type" value="Genomic_DNA"/>
</dbReference>
<dbReference type="InterPro" id="IPR043128">
    <property type="entry name" value="Rev_trsase/Diguanyl_cyclase"/>
</dbReference>
<sequence>MDPLTSEEEIPRNNALPPAVDTNAAELSQGRSSPIIQRPGQTNQGDVELLLLRRQVSLLEQMLLQQNSNNYSNNRSHRDLSEIYLAKFDPDDHQLTVGEWCKQVDSLINLRGYSPQIALMKALSCLKGRAKTWADINAHKLPDWTDLKRELISQFSAETRHIYFVTKFREYTSNDAKNYAEYVTEAWRLFARISPNAPNDLMVEAVISGIHSSQTKLDTDLTDTTELEEVLFKHSSTFGMTSPIRKVKTGTLNIRLKDPSRIVQRRPYRLASVEKEKVNSIIDDLKAKGIIRDSCSPFASPILLVKKKNGDDRLCVDYRELNSNTIRDNYPLPLIQDQINILGSAKYFTTLDMESGFHQIPINEESIEKTAFVTPDGQYEYVTMPFGLCNSPSVYQRAINKALGEYKDKIALVYIDDVLIPSETIQEVERLMRTIRDHLGVVSQNQNKTWLTKLGELQLCINTTKSKATGHAPLELLIGKKCSPPAIQQLTLIEDVIDRDGLRKDASNRMAEQAIESKNRFNAKCAPVQSFQVNDFVLFVSLEHVRLIPTPNSFESTSDDDRINILALLVPDNDF</sequence>
<gene>
    <name evidence="9" type="ORF">ABMA28_005579</name>
</gene>
<dbReference type="Pfam" id="PF00078">
    <property type="entry name" value="RVT_1"/>
    <property type="match status" value="1"/>
</dbReference>
<evidence type="ECO:0000256" key="7">
    <source>
        <dbReference type="ARBA" id="ARBA00022918"/>
    </source>
</evidence>
<dbReference type="GO" id="GO:0003964">
    <property type="term" value="F:RNA-directed DNA polymerase activity"/>
    <property type="evidence" value="ECO:0007669"/>
    <property type="project" value="UniProtKB-KW"/>
</dbReference>
<name>A0ABD0SPH5_LOXSC</name>
<evidence type="ECO:0000256" key="4">
    <source>
        <dbReference type="ARBA" id="ARBA00022722"/>
    </source>
</evidence>
<dbReference type="InterPro" id="IPR053134">
    <property type="entry name" value="RNA-dir_DNA_polymerase"/>
</dbReference>
<keyword evidence="7" id="KW-0695">RNA-directed DNA polymerase</keyword>
<reference evidence="9 10" key="1">
    <citation type="submission" date="2024-06" db="EMBL/GenBank/DDBJ databases">
        <title>A chromosome-level genome assembly of beet webworm, Loxostege sticticalis.</title>
        <authorList>
            <person name="Zhang Y."/>
        </authorList>
    </citation>
    <scope>NUCLEOTIDE SEQUENCE [LARGE SCALE GENOMIC DNA]</scope>
    <source>
        <strain evidence="9">AQ028</strain>
        <tissue evidence="9">Male pupae</tissue>
    </source>
</reference>
<evidence type="ECO:0000313" key="9">
    <source>
        <dbReference type="EMBL" id="KAL0820919.1"/>
    </source>
</evidence>
<dbReference type="FunFam" id="3.10.10.10:FF:000007">
    <property type="entry name" value="Retrovirus-related Pol polyprotein from transposon 17.6-like Protein"/>
    <property type="match status" value="1"/>
</dbReference>
<keyword evidence="5" id="KW-0255">Endonuclease</keyword>
<dbReference type="Gene3D" id="3.10.10.10">
    <property type="entry name" value="HIV Type 1 Reverse Transcriptase, subunit A, domain 1"/>
    <property type="match status" value="1"/>
</dbReference>
<dbReference type="CDD" id="cd01647">
    <property type="entry name" value="RT_LTR"/>
    <property type="match status" value="1"/>
</dbReference>
<dbReference type="SUPFAM" id="SSF56672">
    <property type="entry name" value="DNA/RNA polymerases"/>
    <property type="match status" value="1"/>
</dbReference>
<keyword evidence="1" id="KW-0645">Protease</keyword>
<evidence type="ECO:0000256" key="6">
    <source>
        <dbReference type="ARBA" id="ARBA00022801"/>
    </source>
</evidence>
<evidence type="ECO:0000256" key="5">
    <source>
        <dbReference type="ARBA" id="ARBA00022759"/>
    </source>
</evidence>
<keyword evidence="3" id="KW-0548">Nucleotidyltransferase</keyword>
<dbReference type="GO" id="GO:0004519">
    <property type="term" value="F:endonuclease activity"/>
    <property type="evidence" value="ECO:0007669"/>
    <property type="project" value="UniProtKB-KW"/>
</dbReference>
<proteinExistence type="predicted"/>
<dbReference type="PANTHER" id="PTHR24559:SF444">
    <property type="entry name" value="REVERSE TRANSCRIPTASE DOMAIN-CONTAINING PROTEIN"/>
    <property type="match status" value="1"/>
</dbReference>
<dbReference type="GO" id="GO:0008233">
    <property type="term" value="F:peptidase activity"/>
    <property type="evidence" value="ECO:0007669"/>
    <property type="project" value="UniProtKB-KW"/>
</dbReference>
<dbReference type="InterPro" id="IPR043502">
    <property type="entry name" value="DNA/RNA_pol_sf"/>
</dbReference>
<evidence type="ECO:0000256" key="2">
    <source>
        <dbReference type="ARBA" id="ARBA00022679"/>
    </source>
</evidence>